<keyword evidence="3" id="KW-1185">Reference proteome</keyword>
<feature type="region of interest" description="Disordered" evidence="1">
    <location>
        <begin position="1"/>
        <end position="42"/>
    </location>
</feature>
<feature type="compositionally biased region" description="Polar residues" evidence="1">
    <location>
        <begin position="1"/>
        <end position="13"/>
    </location>
</feature>
<dbReference type="InterPro" id="IPR016024">
    <property type="entry name" value="ARM-type_fold"/>
</dbReference>
<sequence>MYFDDSQSQNLQNYDEEEEEEEDSDDNYASNSASPTTCSQGHRSTLVLQTKQGGSICLLCFSNLVSNPQSPTVHVSYALSQLSQALSDPPFLRSLLTFHPQLLVTALCDSSHPSLSSDFVARLSERLSSGDLAWSRRQVYTLHCLGVLLNSKQSNPYAHIRDKYGLITNLVSGLQLPSEETRGEILFVLYKVSSLQYASEDADGTDLSYSFCPKLVRLSLEALMNTQSDDVRLNCIALLTVLARRGLFGTVYALDLNSMSSSEGDSFGQATEDGKDVHPLNILFTEAIKGPLLSTDRQVQISTLDLLFHYMSCEGTSGREIQVLVEESIADYVFEILRLSECKDPVIQSCLQDSHNLELSSCQSAILLILYTSSLYDERLADDKLILASLEQLIMVNSTDLQSGATDSFTKMMLVHLYGLYRGLAKVSYKIPFSPEAERILFRVVTENEWDLPSARIHPISLKWFFQQEKMSKSLSHQLLRFCRRNTSNGSDIIGPMERIVMC</sequence>
<protein>
    <submittedName>
        <fullName evidence="2">Uncharacterized protein</fullName>
    </submittedName>
</protein>
<dbReference type="PANTHER" id="PTHR36379:SF1">
    <property type="entry name" value="PUTATIVE RECOMBINATION INITIATION DEFECT 1-RELATED"/>
    <property type="match status" value="1"/>
</dbReference>
<dbReference type="Proteomes" id="UP001457282">
    <property type="component" value="Unassembled WGS sequence"/>
</dbReference>
<reference evidence="2 3" key="1">
    <citation type="journal article" date="2023" name="G3 (Bethesda)">
        <title>A chromosome-length genome assembly and annotation of blackberry (Rubus argutus, cv. 'Hillquist').</title>
        <authorList>
            <person name="Bruna T."/>
            <person name="Aryal R."/>
            <person name="Dudchenko O."/>
            <person name="Sargent D.J."/>
            <person name="Mead D."/>
            <person name="Buti M."/>
            <person name="Cavallini A."/>
            <person name="Hytonen T."/>
            <person name="Andres J."/>
            <person name="Pham M."/>
            <person name="Weisz D."/>
            <person name="Mascagni F."/>
            <person name="Usai G."/>
            <person name="Natali L."/>
            <person name="Bassil N."/>
            <person name="Fernandez G.E."/>
            <person name="Lomsadze A."/>
            <person name="Armour M."/>
            <person name="Olukolu B."/>
            <person name="Poorten T."/>
            <person name="Britton C."/>
            <person name="Davik J."/>
            <person name="Ashrafi H."/>
            <person name="Aiden E.L."/>
            <person name="Borodovsky M."/>
            <person name="Worthington M."/>
        </authorList>
    </citation>
    <scope>NUCLEOTIDE SEQUENCE [LARGE SCALE GENOMIC DNA]</scope>
    <source>
        <strain evidence="2">PI 553951</strain>
    </source>
</reference>
<proteinExistence type="predicted"/>
<evidence type="ECO:0000256" key="1">
    <source>
        <dbReference type="SAM" id="MobiDB-lite"/>
    </source>
</evidence>
<dbReference type="GO" id="GO:0042138">
    <property type="term" value="P:meiotic DNA double-strand break formation"/>
    <property type="evidence" value="ECO:0007669"/>
    <property type="project" value="InterPro"/>
</dbReference>
<dbReference type="SUPFAM" id="SSF48371">
    <property type="entry name" value="ARM repeat"/>
    <property type="match status" value="1"/>
</dbReference>
<dbReference type="EMBL" id="JBEDUW010000004">
    <property type="protein sequence ID" value="KAK9932951.1"/>
    <property type="molecule type" value="Genomic_DNA"/>
</dbReference>
<organism evidence="2 3">
    <name type="scientific">Rubus argutus</name>
    <name type="common">Southern blackberry</name>
    <dbReference type="NCBI Taxonomy" id="59490"/>
    <lineage>
        <taxon>Eukaryota</taxon>
        <taxon>Viridiplantae</taxon>
        <taxon>Streptophyta</taxon>
        <taxon>Embryophyta</taxon>
        <taxon>Tracheophyta</taxon>
        <taxon>Spermatophyta</taxon>
        <taxon>Magnoliopsida</taxon>
        <taxon>eudicotyledons</taxon>
        <taxon>Gunneridae</taxon>
        <taxon>Pentapetalae</taxon>
        <taxon>rosids</taxon>
        <taxon>fabids</taxon>
        <taxon>Rosales</taxon>
        <taxon>Rosaceae</taxon>
        <taxon>Rosoideae</taxon>
        <taxon>Rosoideae incertae sedis</taxon>
        <taxon>Rubus</taxon>
    </lineage>
</organism>
<comment type="caution">
    <text evidence="2">The sequence shown here is derived from an EMBL/GenBank/DDBJ whole genome shotgun (WGS) entry which is preliminary data.</text>
</comment>
<dbReference type="PANTHER" id="PTHR36379">
    <property type="entry name" value="PROTEIN PRD1"/>
    <property type="match status" value="1"/>
</dbReference>
<gene>
    <name evidence="2" type="ORF">M0R45_020170</name>
</gene>
<dbReference type="InterPro" id="IPR044968">
    <property type="entry name" value="PRD1"/>
</dbReference>
<name>A0AAW1X9X2_RUBAR</name>
<dbReference type="AlphaFoldDB" id="A0AAW1X9X2"/>
<feature type="compositionally biased region" description="Acidic residues" evidence="1">
    <location>
        <begin position="14"/>
        <end position="26"/>
    </location>
</feature>
<evidence type="ECO:0000313" key="2">
    <source>
        <dbReference type="EMBL" id="KAK9932951.1"/>
    </source>
</evidence>
<accession>A0AAW1X9X2</accession>
<evidence type="ECO:0000313" key="3">
    <source>
        <dbReference type="Proteomes" id="UP001457282"/>
    </source>
</evidence>